<dbReference type="Pfam" id="PF00625">
    <property type="entry name" value="Guanylate_kin"/>
    <property type="match status" value="1"/>
</dbReference>
<dbReference type="InterPro" id="IPR027417">
    <property type="entry name" value="P-loop_NTPase"/>
</dbReference>
<dbReference type="RefSeq" id="WP_106226363.1">
    <property type="nucleotide sequence ID" value="NZ_PVTV01000011.1"/>
</dbReference>
<organism evidence="11 12">
    <name type="scientific">Jezberella montanilacus</name>
    <dbReference type="NCBI Taxonomy" id="323426"/>
    <lineage>
        <taxon>Bacteria</taxon>
        <taxon>Pseudomonadati</taxon>
        <taxon>Pseudomonadota</taxon>
        <taxon>Betaproteobacteria</taxon>
        <taxon>Burkholderiales</taxon>
        <taxon>Alcaligenaceae</taxon>
        <taxon>Jezberella</taxon>
    </lineage>
</organism>
<dbReference type="PROSITE" id="PS00856">
    <property type="entry name" value="GUANYLATE_KINASE_1"/>
    <property type="match status" value="1"/>
</dbReference>
<evidence type="ECO:0000259" key="10">
    <source>
        <dbReference type="PROSITE" id="PS50052"/>
    </source>
</evidence>
<comment type="catalytic activity">
    <reaction evidence="9">
        <text>GMP + ATP = GDP + ADP</text>
        <dbReference type="Rhea" id="RHEA:20780"/>
        <dbReference type="ChEBI" id="CHEBI:30616"/>
        <dbReference type="ChEBI" id="CHEBI:58115"/>
        <dbReference type="ChEBI" id="CHEBI:58189"/>
        <dbReference type="ChEBI" id="CHEBI:456216"/>
        <dbReference type="EC" id="2.7.4.8"/>
    </reaction>
</comment>
<comment type="similarity">
    <text evidence="1 9">Belongs to the guanylate kinase family.</text>
</comment>
<keyword evidence="5 9" id="KW-0547">Nucleotide-binding</keyword>
<sequence length="208" mass="23155">MSEPVGNVFVIAAPSGAGKSSLVNALLADDPSLALSVSCTTRKPRTGEIEGKDYRFVSMEAFESLQRENKLLEWAQVHENYYGTPRDKIDQAVLNGQDILLEIDWQGALQVRKALPSVVGIFILPPSIDALLERLQKRATDTDEVIAKRIQAANSEISHAPEFEYVIINQVFTDALAELKTIISSVRLRYAKQQTRHRSLFNQFGLDA</sequence>
<keyword evidence="7 9" id="KW-0067">ATP-binding</keyword>
<gene>
    <name evidence="9" type="primary">gmk</name>
    <name evidence="11" type="ORF">BCM14_0453</name>
</gene>
<evidence type="ECO:0000256" key="7">
    <source>
        <dbReference type="ARBA" id="ARBA00022840"/>
    </source>
</evidence>
<dbReference type="FunFam" id="3.30.63.10:FF:000002">
    <property type="entry name" value="Guanylate kinase 1"/>
    <property type="match status" value="1"/>
</dbReference>
<dbReference type="Proteomes" id="UP000238308">
    <property type="component" value="Unassembled WGS sequence"/>
</dbReference>
<dbReference type="InterPro" id="IPR020590">
    <property type="entry name" value="Guanylate_kinase_CS"/>
</dbReference>
<reference evidence="11 12" key="1">
    <citation type="submission" date="2018-03" db="EMBL/GenBank/DDBJ databases">
        <title>Genomic Encyclopedia of Type Strains, Phase III (KMG-III): the genomes of soil and plant-associated and newly described type strains.</title>
        <authorList>
            <person name="Whitman W."/>
        </authorList>
    </citation>
    <scope>NUCLEOTIDE SEQUENCE [LARGE SCALE GENOMIC DNA]</scope>
    <source>
        <strain evidence="11 12">MWH-P2sevCIIIb</strain>
    </source>
</reference>
<dbReference type="PANTHER" id="PTHR23117:SF13">
    <property type="entry name" value="GUANYLATE KINASE"/>
    <property type="match status" value="1"/>
</dbReference>
<dbReference type="EC" id="2.7.4.8" evidence="2 9"/>
<feature type="binding site" evidence="9">
    <location>
        <begin position="13"/>
        <end position="20"/>
    </location>
    <ligand>
        <name>ATP</name>
        <dbReference type="ChEBI" id="CHEBI:30616"/>
    </ligand>
</feature>
<dbReference type="OrthoDB" id="9808150at2"/>
<protein>
    <recommendedName>
        <fullName evidence="3 9">Guanylate kinase</fullName>
        <ecNumber evidence="2 9">2.7.4.8</ecNumber>
    </recommendedName>
    <alternativeName>
        <fullName evidence="8 9">GMP kinase</fullName>
    </alternativeName>
</protein>
<evidence type="ECO:0000256" key="6">
    <source>
        <dbReference type="ARBA" id="ARBA00022777"/>
    </source>
</evidence>
<feature type="domain" description="Guanylate kinase-like" evidence="10">
    <location>
        <begin position="6"/>
        <end position="184"/>
    </location>
</feature>
<dbReference type="AlphaFoldDB" id="A0A2T0XJA0"/>
<comment type="function">
    <text evidence="9">Essential for recycling GMP and indirectly, cGMP.</text>
</comment>
<evidence type="ECO:0000313" key="12">
    <source>
        <dbReference type="Proteomes" id="UP000238308"/>
    </source>
</evidence>
<evidence type="ECO:0000256" key="4">
    <source>
        <dbReference type="ARBA" id="ARBA00022679"/>
    </source>
</evidence>
<accession>A0A2T0XJA0</accession>
<keyword evidence="4 9" id="KW-0808">Transferase</keyword>
<dbReference type="Gene3D" id="3.30.63.10">
    <property type="entry name" value="Guanylate Kinase phosphate binding domain"/>
    <property type="match status" value="1"/>
</dbReference>
<dbReference type="CDD" id="cd00071">
    <property type="entry name" value="GMPK"/>
    <property type="match status" value="1"/>
</dbReference>
<comment type="caution">
    <text evidence="11">The sequence shown here is derived from an EMBL/GenBank/DDBJ whole genome shotgun (WGS) entry which is preliminary data.</text>
</comment>
<dbReference type="HAMAP" id="MF_00328">
    <property type="entry name" value="Guanylate_kinase"/>
    <property type="match status" value="1"/>
</dbReference>
<dbReference type="InterPro" id="IPR017665">
    <property type="entry name" value="Guanylate_kinase"/>
</dbReference>
<dbReference type="Gene3D" id="3.40.50.300">
    <property type="entry name" value="P-loop containing nucleotide triphosphate hydrolases"/>
    <property type="match status" value="1"/>
</dbReference>
<name>A0A2T0XJA0_9BURK</name>
<dbReference type="SMART" id="SM00072">
    <property type="entry name" value="GuKc"/>
    <property type="match status" value="1"/>
</dbReference>
<evidence type="ECO:0000256" key="2">
    <source>
        <dbReference type="ARBA" id="ARBA00012961"/>
    </source>
</evidence>
<evidence type="ECO:0000256" key="3">
    <source>
        <dbReference type="ARBA" id="ARBA00016296"/>
    </source>
</evidence>
<evidence type="ECO:0000256" key="8">
    <source>
        <dbReference type="ARBA" id="ARBA00030128"/>
    </source>
</evidence>
<evidence type="ECO:0000313" key="11">
    <source>
        <dbReference type="EMBL" id="PRY99016.1"/>
    </source>
</evidence>
<dbReference type="PROSITE" id="PS50052">
    <property type="entry name" value="GUANYLATE_KINASE_2"/>
    <property type="match status" value="1"/>
</dbReference>
<evidence type="ECO:0000256" key="9">
    <source>
        <dbReference type="HAMAP-Rule" id="MF_00328"/>
    </source>
</evidence>
<evidence type="ECO:0000256" key="1">
    <source>
        <dbReference type="ARBA" id="ARBA00005790"/>
    </source>
</evidence>
<keyword evidence="6 9" id="KW-0418">Kinase</keyword>
<dbReference type="EMBL" id="PVTV01000011">
    <property type="protein sequence ID" value="PRY99016.1"/>
    <property type="molecule type" value="Genomic_DNA"/>
</dbReference>
<dbReference type="NCBIfam" id="TIGR03263">
    <property type="entry name" value="guanyl_kin"/>
    <property type="match status" value="1"/>
</dbReference>
<keyword evidence="9" id="KW-0963">Cytoplasm</keyword>
<dbReference type="SUPFAM" id="SSF52540">
    <property type="entry name" value="P-loop containing nucleoside triphosphate hydrolases"/>
    <property type="match status" value="1"/>
</dbReference>
<dbReference type="GO" id="GO:0005524">
    <property type="term" value="F:ATP binding"/>
    <property type="evidence" value="ECO:0007669"/>
    <property type="project" value="UniProtKB-UniRule"/>
</dbReference>
<dbReference type="GO" id="GO:0005829">
    <property type="term" value="C:cytosol"/>
    <property type="evidence" value="ECO:0007669"/>
    <property type="project" value="TreeGrafter"/>
</dbReference>
<evidence type="ECO:0000256" key="5">
    <source>
        <dbReference type="ARBA" id="ARBA00022741"/>
    </source>
</evidence>
<dbReference type="InterPro" id="IPR008145">
    <property type="entry name" value="GK/Ca_channel_bsu"/>
</dbReference>
<dbReference type="PANTHER" id="PTHR23117">
    <property type="entry name" value="GUANYLATE KINASE-RELATED"/>
    <property type="match status" value="1"/>
</dbReference>
<keyword evidence="12" id="KW-1185">Reference proteome</keyword>
<comment type="subcellular location">
    <subcellularLocation>
        <location evidence="9">Cytoplasm</location>
    </subcellularLocation>
</comment>
<dbReference type="GO" id="GO:0004385">
    <property type="term" value="F:GMP kinase activity"/>
    <property type="evidence" value="ECO:0007669"/>
    <property type="project" value="UniProtKB-UniRule"/>
</dbReference>
<dbReference type="InterPro" id="IPR008144">
    <property type="entry name" value="Guanylate_kin-like_dom"/>
</dbReference>
<proteinExistence type="inferred from homology"/>